<name>A0ABD6CSN3_9EURY</name>
<evidence type="ECO:0000259" key="1">
    <source>
        <dbReference type="Pfam" id="PF03364"/>
    </source>
</evidence>
<reference evidence="2 3" key="1">
    <citation type="journal article" date="2019" name="Int. J. Syst. Evol. Microbiol.">
        <title>The Global Catalogue of Microorganisms (GCM) 10K type strain sequencing project: providing services to taxonomists for standard genome sequencing and annotation.</title>
        <authorList>
            <consortium name="The Broad Institute Genomics Platform"/>
            <consortium name="The Broad Institute Genome Sequencing Center for Infectious Disease"/>
            <person name="Wu L."/>
            <person name="Ma J."/>
        </authorList>
    </citation>
    <scope>NUCLEOTIDE SEQUENCE [LARGE SCALE GENOMIC DNA]</scope>
    <source>
        <strain evidence="2 3">CGMCC 1.10594</strain>
    </source>
</reference>
<sequence length="159" mass="18059">MAVYQRRTRVGAPLESVWDFHSRVSGLEALTPGWMHLRIEEVQGPDGNPDPEILVPGSRIEASVQPFGAGPRQQWTSLITEREREGATAHFTDEMAGGPFRHWEHTHRFFADGDETVVDDRVVYALPFGPLGDAIAPLARVGFEPMFRFRHRRTRELLE</sequence>
<feature type="domain" description="Coenzyme Q-binding protein COQ10 START" evidence="1">
    <location>
        <begin position="10"/>
        <end position="136"/>
    </location>
</feature>
<dbReference type="CDD" id="cd07820">
    <property type="entry name" value="SRPBCC_3"/>
    <property type="match status" value="1"/>
</dbReference>
<keyword evidence="3" id="KW-1185">Reference proteome</keyword>
<evidence type="ECO:0000313" key="2">
    <source>
        <dbReference type="EMBL" id="MFD1632263.1"/>
    </source>
</evidence>
<dbReference type="SUPFAM" id="SSF55961">
    <property type="entry name" value="Bet v1-like"/>
    <property type="match status" value="1"/>
</dbReference>
<dbReference type="AlphaFoldDB" id="A0ABD6CSN3"/>
<comment type="caution">
    <text evidence="2">The sequence shown here is derived from an EMBL/GenBank/DDBJ whole genome shotgun (WGS) entry which is preliminary data.</text>
</comment>
<dbReference type="Gene3D" id="3.30.530.20">
    <property type="match status" value="1"/>
</dbReference>
<organism evidence="2 3">
    <name type="scientific">Haloplanus ruber</name>
    <dbReference type="NCBI Taxonomy" id="869892"/>
    <lineage>
        <taxon>Archaea</taxon>
        <taxon>Methanobacteriati</taxon>
        <taxon>Methanobacteriota</taxon>
        <taxon>Stenosarchaea group</taxon>
        <taxon>Halobacteria</taxon>
        <taxon>Halobacteriales</taxon>
        <taxon>Haloferacaceae</taxon>
        <taxon>Haloplanus</taxon>
    </lineage>
</organism>
<gene>
    <name evidence="2" type="ORF">ACFSBJ_00670</name>
</gene>
<evidence type="ECO:0000313" key="3">
    <source>
        <dbReference type="Proteomes" id="UP001597075"/>
    </source>
</evidence>
<protein>
    <submittedName>
        <fullName evidence="2">SRPBCC family protein</fullName>
    </submittedName>
</protein>
<accession>A0ABD6CSN3</accession>
<dbReference type="EMBL" id="JBHUDL010000003">
    <property type="protein sequence ID" value="MFD1632263.1"/>
    <property type="molecule type" value="Genomic_DNA"/>
</dbReference>
<dbReference type="InterPro" id="IPR005031">
    <property type="entry name" value="COQ10_START"/>
</dbReference>
<dbReference type="InterPro" id="IPR023393">
    <property type="entry name" value="START-like_dom_sf"/>
</dbReference>
<dbReference type="Proteomes" id="UP001597075">
    <property type="component" value="Unassembled WGS sequence"/>
</dbReference>
<dbReference type="Pfam" id="PF03364">
    <property type="entry name" value="Polyketide_cyc"/>
    <property type="match status" value="1"/>
</dbReference>
<proteinExistence type="predicted"/>
<dbReference type="RefSeq" id="WP_256407057.1">
    <property type="nucleotide sequence ID" value="NZ_CP187151.1"/>
</dbReference>